<evidence type="ECO:0000256" key="2">
    <source>
        <dbReference type="SAM" id="SignalP"/>
    </source>
</evidence>
<proteinExistence type="inferred from homology"/>
<feature type="signal peptide" evidence="2">
    <location>
        <begin position="1"/>
        <end position="22"/>
    </location>
</feature>
<feature type="domain" description="Inverse autotransporter beta-domain" evidence="3">
    <location>
        <begin position="81"/>
        <end position="348"/>
    </location>
</feature>
<sequence length="479" mass="52567">MRFVLGRCSSLLLLLVSTHANAWQSSLDKLSSSSFDERDAHLLHMEHSLPQLGSDASSDDSDWSKKLATIAQSIATASEQSSDDDSFGHEASVWAFNHFRDEVAERVASEGASLLSPYGTAEIGLQVDMAGNFTGSEATLLSPLQDRKSFLTYSQLGISESDQGPVGSAGLGQRWMAGSWLLGYNAFIDRSARSGLQRGSVGTEAWGNFLRLSANYYYPLSSWRGGSSGVEQRMARGYDITSQSYLPFYRQLGFSLSYQQFLGDNIDLFNSGTLYHNPAAFSLGVSYTPVPLVTFSASHKASSDGETQDVFGLKLNYRFGASLQQMLDPANVAVVRSLRGSWLDRATRSEQPVYQYRQRKSLSVFLATPPWQLNPQESVQLVLQVHSANPIVKLLWQGDTQALSLTPPADNTSTSGWSVIMPAWDNTPGASNRYRLTVTLQDSKQQRVTSNEIVLALQPPMQLDQGEDDNQFDILAPGP</sequence>
<organism evidence="4 5">
    <name type="scientific">Candidatus Pantoea multigeneris</name>
    <dbReference type="NCBI Taxonomy" id="2608357"/>
    <lineage>
        <taxon>Bacteria</taxon>
        <taxon>Pseudomonadati</taxon>
        <taxon>Pseudomonadota</taxon>
        <taxon>Gammaproteobacteria</taxon>
        <taxon>Enterobacterales</taxon>
        <taxon>Erwiniaceae</taxon>
        <taxon>Pantoea</taxon>
    </lineage>
</organism>
<dbReference type="PANTHER" id="PTHR39576:SF1">
    <property type="entry name" value="INVASIN"/>
    <property type="match status" value="1"/>
</dbReference>
<comment type="caution">
    <text evidence="4">The sequence shown here is derived from an EMBL/GenBank/DDBJ whole genome shotgun (WGS) entry which is preliminary data.</text>
</comment>
<evidence type="ECO:0000256" key="1">
    <source>
        <dbReference type="ARBA" id="ARBA00010116"/>
    </source>
</evidence>
<keyword evidence="5" id="KW-1185">Reference proteome</keyword>
<dbReference type="Pfam" id="PF11924">
    <property type="entry name" value="IAT_beta"/>
    <property type="match status" value="1"/>
</dbReference>
<reference evidence="4 5" key="1">
    <citation type="journal article" date="2019" name="bioRxiv">
        <title>Bacteria contribute to plant secondary compound degradation in a generalist herbivore system.</title>
        <authorList>
            <person name="Francoeur C.B."/>
            <person name="Khadempour L."/>
            <person name="Moreira-Soto R.D."/>
            <person name="Gotting K."/>
            <person name="Book A.J."/>
            <person name="Pinto-Tomas A.A."/>
            <person name="Keefover-Ring K."/>
            <person name="Currie C.R."/>
        </authorList>
    </citation>
    <scope>NUCLEOTIDE SEQUENCE [LARGE SCALE GENOMIC DNA]</scope>
    <source>
        <strain evidence="4">Acro-835</strain>
    </source>
</reference>
<dbReference type="EMBL" id="VWXF01000001">
    <property type="protein sequence ID" value="NIF20110.1"/>
    <property type="molecule type" value="Genomic_DNA"/>
</dbReference>
<keyword evidence="2" id="KW-0732">Signal</keyword>
<protein>
    <submittedName>
        <fullName evidence="4">YchO/YchP family invasin</fullName>
    </submittedName>
</protein>
<comment type="similarity">
    <text evidence="1">Belongs to the intimin/invasin family.</text>
</comment>
<dbReference type="RefSeq" id="WP_167011929.1">
    <property type="nucleotide sequence ID" value="NZ_VWXF01000001.1"/>
</dbReference>
<dbReference type="InterPro" id="IPR024519">
    <property type="entry name" value="IAT_beta"/>
</dbReference>
<feature type="chain" id="PRO_5046954136" evidence="2">
    <location>
        <begin position="23"/>
        <end position="479"/>
    </location>
</feature>
<dbReference type="InterPro" id="IPR051715">
    <property type="entry name" value="Intimin-Invasin_domain"/>
</dbReference>
<dbReference type="PANTHER" id="PTHR39576">
    <property type="entry name" value="ATTACHING AND EFFACING PROTEIN HOMOLOG-RELATED-RELATED"/>
    <property type="match status" value="1"/>
</dbReference>
<evidence type="ECO:0000313" key="5">
    <source>
        <dbReference type="Proteomes" id="UP001515683"/>
    </source>
</evidence>
<evidence type="ECO:0000313" key="4">
    <source>
        <dbReference type="EMBL" id="NIF20110.1"/>
    </source>
</evidence>
<dbReference type="NCBIfam" id="NF007556">
    <property type="entry name" value="PRK10177.1"/>
    <property type="match status" value="1"/>
</dbReference>
<dbReference type="Gene3D" id="2.40.160.160">
    <property type="entry name" value="Inverse autotransporter, beta-domain"/>
    <property type="match status" value="1"/>
</dbReference>
<accession>A0ABX0RA34</accession>
<name>A0ABX0RA34_9GAMM</name>
<dbReference type="InterPro" id="IPR038177">
    <property type="entry name" value="IAT_beta_sf"/>
</dbReference>
<dbReference type="Proteomes" id="UP001515683">
    <property type="component" value="Unassembled WGS sequence"/>
</dbReference>
<evidence type="ECO:0000259" key="3">
    <source>
        <dbReference type="Pfam" id="PF11924"/>
    </source>
</evidence>
<gene>
    <name evidence="4" type="ORF">F3J40_00555</name>
</gene>